<keyword evidence="2" id="KW-1185">Reference proteome</keyword>
<accession>A0A091JRR9</accession>
<reference evidence="1 2" key="1">
    <citation type="submission" date="2014-04" db="EMBL/GenBank/DDBJ databases">
        <title>Genome evolution of avian class.</title>
        <authorList>
            <person name="Zhang G."/>
            <person name="Li C."/>
        </authorList>
    </citation>
    <scope>NUCLEOTIDE SEQUENCE [LARGE SCALE GENOMIC DNA]</scope>
    <source>
        <strain evidence="1">BGI_Z169</strain>
    </source>
</reference>
<name>A0A091JRR9_EGRGA</name>
<dbReference type="Proteomes" id="UP000053119">
    <property type="component" value="Unassembled WGS sequence"/>
</dbReference>
<proteinExistence type="predicted"/>
<organism evidence="1 2">
    <name type="scientific">Egretta garzetta</name>
    <name type="common">Little egret</name>
    <dbReference type="NCBI Taxonomy" id="188379"/>
    <lineage>
        <taxon>Eukaryota</taxon>
        <taxon>Metazoa</taxon>
        <taxon>Chordata</taxon>
        <taxon>Craniata</taxon>
        <taxon>Vertebrata</taxon>
        <taxon>Euteleostomi</taxon>
        <taxon>Archelosauria</taxon>
        <taxon>Archosauria</taxon>
        <taxon>Dinosauria</taxon>
        <taxon>Saurischia</taxon>
        <taxon>Theropoda</taxon>
        <taxon>Coelurosauria</taxon>
        <taxon>Aves</taxon>
        <taxon>Neognathae</taxon>
        <taxon>Neoaves</taxon>
        <taxon>Aequornithes</taxon>
        <taxon>Pelecaniformes</taxon>
        <taxon>Ardeidae</taxon>
        <taxon>Egretta</taxon>
    </lineage>
</organism>
<evidence type="ECO:0008006" key="3">
    <source>
        <dbReference type="Google" id="ProtNLM"/>
    </source>
</evidence>
<dbReference type="AlphaFoldDB" id="A0A091JRR9"/>
<feature type="non-terminal residue" evidence="1">
    <location>
        <position position="55"/>
    </location>
</feature>
<gene>
    <name evidence="1" type="ORF">Z169_03473</name>
</gene>
<evidence type="ECO:0000313" key="1">
    <source>
        <dbReference type="EMBL" id="KFP23302.1"/>
    </source>
</evidence>
<sequence>NGFKLNQGRFRLDLRKKFFTLRVVKHWNRLPRQVVEAPSLETFKARLDGALSNLI</sequence>
<protein>
    <recommendedName>
        <fullName evidence="3">Nidogen G2 beta-barrel domain-containing protein</fullName>
    </recommendedName>
</protein>
<feature type="non-terminal residue" evidence="1">
    <location>
        <position position="1"/>
    </location>
</feature>
<evidence type="ECO:0000313" key="2">
    <source>
        <dbReference type="Proteomes" id="UP000053119"/>
    </source>
</evidence>
<dbReference type="EMBL" id="KK502399">
    <property type="protein sequence ID" value="KFP23302.1"/>
    <property type="molecule type" value="Genomic_DNA"/>
</dbReference>